<dbReference type="PANTHER" id="PTHR37758">
    <property type="entry name" value="OS03G0334300 PROTEIN"/>
    <property type="match status" value="1"/>
</dbReference>
<keyword evidence="3" id="KW-1185">Reference proteome</keyword>
<organism evidence="2 3">
    <name type="scientific">Stephania yunnanensis</name>
    <dbReference type="NCBI Taxonomy" id="152371"/>
    <lineage>
        <taxon>Eukaryota</taxon>
        <taxon>Viridiplantae</taxon>
        <taxon>Streptophyta</taxon>
        <taxon>Embryophyta</taxon>
        <taxon>Tracheophyta</taxon>
        <taxon>Spermatophyta</taxon>
        <taxon>Magnoliopsida</taxon>
        <taxon>Ranunculales</taxon>
        <taxon>Menispermaceae</taxon>
        <taxon>Menispermoideae</taxon>
        <taxon>Cissampelideae</taxon>
        <taxon>Stephania</taxon>
    </lineage>
</organism>
<protein>
    <submittedName>
        <fullName evidence="2">Uncharacterized protein</fullName>
    </submittedName>
</protein>
<reference evidence="2 3" key="1">
    <citation type="submission" date="2024-01" db="EMBL/GenBank/DDBJ databases">
        <title>Genome assemblies of Stephania.</title>
        <authorList>
            <person name="Yang L."/>
        </authorList>
    </citation>
    <scope>NUCLEOTIDE SEQUENCE [LARGE SCALE GENOMIC DNA]</scope>
    <source>
        <strain evidence="2">YNDBR</strain>
        <tissue evidence="2">Leaf</tissue>
    </source>
</reference>
<feature type="compositionally biased region" description="Basic and acidic residues" evidence="1">
    <location>
        <begin position="73"/>
        <end position="84"/>
    </location>
</feature>
<feature type="region of interest" description="Disordered" evidence="1">
    <location>
        <begin position="54"/>
        <end position="107"/>
    </location>
</feature>
<dbReference type="Proteomes" id="UP001420932">
    <property type="component" value="Unassembled WGS sequence"/>
</dbReference>
<evidence type="ECO:0000313" key="3">
    <source>
        <dbReference type="Proteomes" id="UP001420932"/>
    </source>
</evidence>
<dbReference type="PANTHER" id="PTHR37758:SF1">
    <property type="entry name" value="OS03G0334300 PROTEIN"/>
    <property type="match status" value="1"/>
</dbReference>
<proteinExistence type="predicted"/>
<dbReference type="EMBL" id="JBBNAF010000001">
    <property type="protein sequence ID" value="KAK9167889.1"/>
    <property type="molecule type" value="Genomic_DNA"/>
</dbReference>
<comment type="caution">
    <text evidence="2">The sequence shown here is derived from an EMBL/GenBank/DDBJ whole genome shotgun (WGS) entry which is preliminary data.</text>
</comment>
<gene>
    <name evidence="2" type="ORF">Syun_000029</name>
</gene>
<sequence>MALRCDLYCAVCRPQKPSRIFMSLLGGGGGSRTHLPIHQYVRCAKISKIIRVIRAAGPPDSSSDQGRRRRRRKCDDESKEREVVEALESLEEEAISGEDEGREPTDYNRRAHIFDACSKVFQDLNHHHHDSSTTDHGQTK</sequence>
<dbReference type="GO" id="GO:0009507">
    <property type="term" value="C:chloroplast"/>
    <property type="evidence" value="ECO:0007669"/>
    <property type="project" value="TreeGrafter"/>
</dbReference>
<name>A0AAP0Q6F4_9MAGN</name>
<feature type="compositionally biased region" description="Acidic residues" evidence="1">
    <location>
        <begin position="88"/>
        <end position="101"/>
    </location>
</feature>
<accession>A0AAP0Q6F4</accession>
<evidence type="ECO:0000313" key="2">
    <source>
        <dbReference type="EMBL" id="KAK9167889.1"/>
    </source>
</evidence>
<dbReference type="AlphaFoldDB" id="A0AAP0Q6F4"/>
<evidence type="ECO:0000256" key="1">
    <source>
        <dbReference type="SAM" id="MobiDB-lite"/>
    </source>
</evidence>